<organism evidence="7 8">
    <name type="scientific">Rhodomicrobium udaipurense</name>
    <dbReference type="NCBI Taxonomy" id="1202716"/>
    <lineage>
        <taxon>Bacteria</taxon>
        <taxon>Pseudomonadati</taxon>
        <taxon>Pseudomonadota</taxon>
        <taxon>Alphaproteobacteria</taxon>
        <taxon>Hyphomicrobiales</taxon>
        <taxon>Hyphomicrobiaceae</taxon>
        <taxon>Rhodomicrobium</taxon>
    </lineage>
</organism>
<comment type="caution">
    <text evidence="7">The sequence shown here is derived from an EMBL/GenBank/DDBJ whole genome shotgun (WGS) entry which is preliminary data.</text>
</comment>
<keyword evidence="4 6" id="KW-1133">Transmembrane helix</keyword>
<dbReference type="Proteomes" id="UP000623250">
    <property type="component" value="Unassembled WGS sequence"/>
</dbReference>
<dbReference type="PANTHER" id="PTHR10057">
    <property type="entry name" value="PERIPHERAL-TYPE BENZODIAZEPINE RECEPTOR"/>
    <property type="match status" value="1"/>
</dbReference>
<comment type="subcellular location">
    <subcellularLocation>
        <location evidence="1">Membrane</location>
        <topology evidence="1">Multi-pass membrane protein</topology>
    </subcellularLocation>
</comment>
<evidence type="ECO:0000256" key="5">
    <source>
        <dbReference type="ARBA" id="ARBA00023136"/>
    </source>
</evidence>
<feature type="transmembrane region" description="Helical" evidence="6">
    <location>
        <begin position="119"/>
        <end position="139"/>
    </location>
</feature>
<gene>
    <name evidence="7" type="ORF">JDN41_07690</name>
</gene>
<comment type="similarity">
    <text evidence="2">Belongs to the TspO/BZRP family.</text>
</comment>
<dbReference type="FunFam" id="1.20.1260.100:FF:000001">
    <property type="entry name" value="translocator protein 2"/>
    <property type="match status" value="1"/>
</dbReference>
<dbReference type="Pfam" id="PF03073">
    <property type="entry name" value="TspO_MBR"/>
    <property type="match status" value="1"/>
</dbReference>
<feature type="transmembrane region" description="Helical" evidence="6">
    <location>
        <begin position="23"/>
        <end position="48"/>
    </location>
</feature>
<feature type="transmembrane region" description="Helical" evidence="6">
    <location>
        <begin position="60"/>
        <end position="81"/>
    </location>
</feature>
<reference evidence="7 8" key="1">
    <citation type="submission" date="2020-12" db="EMBL/GenBank/DDBJ databases">
        <title>Revised draft genomes of Rhodomicrobium vannielii ATCC 17100 and Rhodomicrobium udaipurense JA643.</title>
        <authorList>
            <person name="Conners E.M."/>
            <person name="Davenport E.J."/>
            <person name="Bose A."/>
        </authorList>
    </citation>
    <scope>NUCLEOTIDE SEQUENCE [LARGE SCALE GENOMIC DNA]</scope>
    <source>
        <strain evidence="7 8">JA643</strain>
    </source>
</reference>
<evidence type="ECO:0000256" key="2">
    <source>
        <dbReference type="ARBA" id="ARBA00007524"/>
    </source>
</evidence>
<dbReference type="InterPro" id="IPR004307">
    <property type="entry name" value="TspO_MBR"/>
</dbReference>
<name>A0A8I1GAC3_9HYPH</name>
<dbReference type="RefSeq" id="WP_199502367.1">
    <property type="nucleotide sequence ID" value="NZ_JAEMUK010000014.1"/>
</dbReference>
<evidence type="ECO:0000256" key="4">
    <source>
        <dbReference type="ARBA" id="ARBA00022989"/>
    </source>
</evidence>
<evidence type="ECO:0000313" key="7">
    <source>
        <dbReference type="EMBL" id="MBJ7543437.1"/>
    </source>
</evidence>
<dbReference type="PANTHER" id="PTHR10057:SF0">
    <property type="entry name" value="TRANSLOCATOR PROTEIN"/>
    <property type="match status" value="1"/>
</dbReference>
<protein>
    <submittedName>
        <fullName evidence="7">Tryptophan-rich sensory protein</fullName>
    </submittedName>
</protein>
<keyword evidence="5 6" id="KW-0472">Membrane</keyword>
<dbReference type="EMBL" id="JAEMUK010000014">
    <property type="protein sequence ID" value="MBJ7543437.1"/>
    <property type="molecule type" value="Genomic_DNA"/>
</dbReference>
<feature type="transmembrane region" description="Helical" evidence="6">
    <location>
        <begin position="145"/>
        <end position="167"/>
    </location>
</feature>
<feature type="transmembrane region" description="Helical" evidence="6">
    <location>
        <begin position="93"/>
        <end position="112"/>
    </location>
</feature>
<keyword evidence="8" id="KW-1185">Reference proteome</keyword>
<dbReference type="CDD" id="cd15904">
    <property type="entry name" value="TSPO_MBR"/>
    <property type="match status" value="1"/>
</dbReference>
<proteinExistence type="inferred from homology"/>
<dbReference type="Gene3D" id="1.20.1260.100">
    <property type="entry name" value="TspO/MBR protein"/>
    <property type="match status" value="1"/>
</dbReference>
<keyword evidence="3 6" id="KW-0812">Transmembrane</keyword>
<evidence type="ECO:0000256" key="6">
    <source>
        <dbReference type="SAM" id="Phobius"/>
    </source>
</evidence>
<evidence type="ECO:0000313" key="8">
    <source>
        <dbReference type="Proteomes" id="UP000623250"/>
    </source>
</evidence>
<dbReference type="GO" id="GO:0016020">
    <property type="term" value="C:membrane"/>
    <property type="evidence" value="ECO:0007669"/>
    <property type="project" value="UniProtKB-SubCell"/>
</dbReference>
<accession>A0A8I1GAC3</accession>
<sequence>MTYTHTDTAEALTGPRPGFWKPFGIAFLLAMVVGGLGALTTDLSSWYFSLNKPSWQPPDWAFGPAWTIIYAFTALAAVYAWREAPTRDDRLTIVVLFLCTAFFNLLWSLLFFRLQRPDWALIEVGALWASVFIPIVVLARYSKTASWLLVPYLAWVTFAGFLNYTVVQLNPQIIAQ</sequence>
<dbReference type="InterPro" id="IPR038330">
    <property type="entry name" value="TspO/MBR-related_sf"/>
</dbReference>
<evidence type="ECO:0000256" key="3">
    <source>
        <dbReference type="ARBA" id="ARBA00022692"/>
    </source>
</evidence>
<dbReference type="PIRSF" id="PIRSF005859">
    <property type="entry name" value="PBR"/>
    <property type="match status" value="1"/>
</dbReference>
<dbReference type="GO" id="GO:0033013">
    <property type="term" value="P:tetrapyrrole metabolic process"/>
    <property type="evidence" value="ECO:0007669"/>
    <property type="project" value="UniProtKB-ARBA"/>
</dbReference>
<evidence type="ECO:0000256" key="1">
    <source>
        <dbReference type="ARBA" id="ARBA00004141"/>
    </source>
</evidence>
<dbReference type="AlphaFoldDB" id="A0A8I1GAC3"/>